<keyword evidence="5 10" id="KW-0472">Membrane</keyword>
<feature type="chain" id="PRO_5034341700" description="Ig-like domain-containing protein" evidence="11">
    <location>
        <begin position="22"/>
        <end position="290"/>
    </location>
</feature>
<dbReference type="GO" id="GO:0001786">
    <property type="term" value="F:phosphatidylserine binding"/>
    <property type="evidence" value="ECO:0007669"/>
    <property type="project" value="TreeGrafter"/>
</dbReference>
<evidence type="ECO:0000256" key="2">
    <source>
        <dbReference type="ARBA" id="ARBA00022692"/>
    </source>
</evidence>
<feature type="signal peptide" evidence="11">
    <location>
        <begin position="1"/>
        <end position="21"/>
    </location>
</feature>
<comment type="subcellular location">
    <subcellularLocation>
        <location evidence="1">Membrane</location>
        <topology evidence="1">Single-pass type I membrane protein</topology>
    </subcellularLocation>
</comment>
<dbReference type="SUPFAM" id="SSF48726">
    <property type="entry name" value="Immunoglobulin"/>
    <property type="match status" value="1"/>
</dbReference>
<dbReference type="InterPro" id="IPR013783">
    <property type="entry name" value="Ig-like_fold"/>
</dbReference>
<evidence type="ECO:0000256" key="7">
    <source>
        <dbReference type="ARBA" id="ARBA00023180"/>
    </source>
</evidence>
<proteinExistence type="inferred from homology"/>
<reference evidence="13" key="2">
    <citation type="submission" date="2025-09" db="UniProtKB">
        <authorList>
            <consortium name="Ensembl"/>
        </authorList>
    </citation>
    <scope>IDENTIFICATION</scope>
</reference>
<keyword evidence="3 11" id="KW-0732">Signal</keyword>
<keyword evidence="8" id="KW-0393">Immunoglobulin domain</keyword>
<keyword evidence="6" id="KW-1015">Disulfide bond</keyword>
<keyword evidence="2 10" id="KW-0812">Transmembrane</keyword>
<dbReference type="InterPro" id="IPR007110">
    <property type="entry name" value="Ig-like_dom"/>
</dbReference>
<dbReference type="GO" id="GO:0016020">
    <property type="term" value="C:membrane"/>
    <property type="evidence" value="ECO:0007669"/>
    <property type="project" value="UniProtKB-SubCell"/>
</dbReference>
<feature type="transmembrane region" description="Helical" evidence="10">
    <location>
        <begin position="192"/>
        <end position="214"/>
    </location>
</feature>
<dbReference type="Ensembl" id="ENSCPGT00000024690.1">
    <property type="protein sequence ID" value="ENSCPGP00000022583.1"/>
    <property type="gene ID" value="ENSCPGG00000015683.1"/>
</dbReference>
<organism evidence="13 14">
    <name type="scientific">Calidris pygmaea</name>
    <name type="common">Spoon-billed sandpiper</name>
    <dbReference type="NCBI Taxonomy" id="425635"/>
    <lineage>
        <taxon>Eukaryota</taxon>
        <taxon>Metazoa</taxon>
        <taxon>Chordata</taxon>
        <taxon>Craniata</taxon>
        <taxon>Vertebrata</taxon>
        <taxon>Euteleostomi</taxon>
        <taxon>Archelosauria</taxon>
        <taxon>Archosauria</taxon>
        <taxon>Dinosauria</taxon>
        <taxon>Saurischia</taxon>
        <taxon>Theropoda</taxon>
        <taxon>Coelurosauria</taxon>
        <taxon>Aves</taxon>
        <taxon>Neognathae</taxon>
        <taxon>Neoaves</taxon>
        <taxon>Charadriiformes</taxon>
        <taxon>Scolopacidae</taxon>
        <taxon>Calidris</taxon>
    </lineage>
</organism>
<evidence type="ECO:0000256" key="10">
    <source>
        <dbReference type="SAM" id="Phobius"/>
    </source>
</evidence>
<evidence type="ECO:0000256" key="8">
    <source>
        <dbReference type="ARBA" id="ARBA00023319"/>
    </source>
</evidence>
<evidence type="ECO:0000256" key="11">
    <source>
        <dbReference type="SAM" id="SignalP"/>
    </source>
</evidence>
<evidence type="ECO:0000256" key="4">
    <source>
        <dbReference type="ARBA" id="ARBA00022989"/>
    </source>
</evidence>
<evidence type="ECO:0000313" key="13">
    <source>
        <dbReference type="Ensembl" id="ENSCPGP00000022583.1"/>
    </source>
</evidence>
<dbReference type="GO" id="GO:0043277">
    <property type="term" value="P:apoptotic cell clearance"/>
    <property type="evidence" value="ECO:0007669"/>
    <property type="project" value="TreeGrafter"/>
</dbReference>
<keyword evidence="14" id="KW-1185">Reference proteome</keyword>
<dbReference type="AlphaFoldDB" id="A0A8C3PRW2"/>
<dbReference type="InterPro" id="IPR036179">
    <property type="entry name" value="Ig-like_dom_sf"/>
</dbReference>
<dbReference type="FunFam" id="2.60.40.10:FF:000774">
    <property type="entry name" value="Hepatitis A virus cellular receptor 1"/>
    <property type="match status" value="1"/>
</dbReference>
<dbReference type="PANTHER" id="PTHR46608:SF3">
    <property type="entry name" value="T-CELL IMMUNOGLOBULIN AND MUCIN DOMAIN-CONTAINING PROTEIN 4"/>
    <property type="match status" value="1"/>
</dbReference>
<dbReference type="GO" id="GO:0060097">
    <property type="term" value="P:cytoskeletal rearrangement involved in phagocytosis, engulfment"/>
    <property type="evidence" value="ECO:0007669"/>
    <property type="project" value="TreeGrafter"/>
</dbReference>
<feature type="domain" description="Ig-like" evidence="12">
    <location>
        <begin position="30"/>
        <end position="113"/>
    </location>
</feature>
<name>A0A8C3PRW2_9CHAR</name>
<protein>
    <recommendedName>
        <fullName evidence="12">Ig-like domain-containing protein</fullName>
    </recommendedName>
</protein>
<dbReference type="Gene3D" id="2.60.40.10">
    <property type="entry name" value="Immunoglobulins"/>
    <property type="match status" value="1"/>
</dbReference>
<dbReference type="PROSITE" id="PS50835">
    <property type="entry name" value="IG_LIKE"/>
    <property type="match status" value="1"/>
</dbReference>
<dbReference type="InterPro" id="IPR003599">
    <property type="entry name" value="Ig_sub"/>
</dbReference>
<dbReference type="SMART" id="SM00409">
    <property type="entry name" value="IG"/>
    <property type="match status" value="1"/>
</dbReference>
<evidence type="ECO:0000256" key="1">
    <source>
        <dbReference type="ARBA" id="ARBA00004479"/>
    </source>
</evidence>
<evidence type="ECO:0000313" key="14">
    <source>
        <dbReference type="Proteomes" id="UP000694419"/>
    </source>
</evidence>
<dbReference type="Pfam" id="PF07686">
    <property type="entry name" value="V-set"/>
    <property type="match status" value="1"/>
</dbReference>
<reference evidence="13" key="1">
    <citation type="submission" date="2025-08" db="UniProtKB">
        <authorList>
            <consortium name="Ensembl"/>
        </authorList>
    </citation>
    <scope>IDENTIFICATION</scope>
</reference>
<sequence>MSSYFCVNWMLLVLSTGSTVSELLVKGKVGQDITVPCSYRVQNRQDITSMCWGRDKCPTSKCSQTIIWTDGWKVTEQSNSRYTLKGDLQRGDVSLTIVNAVEADSGTYCCRVEISGWFNDQLRNYNVVVEKAPGSTNESSFTITRTWPPVSASEAPQTAPGPCSNTSDCWDVTSNMQNPSVSRPRQQYSENWLYIGIGLCVVLLVILFLSLFIIRRKYFSQVVIQVGWVPEIAGVAHATCLLLQGSELTSLDGHTLCPALWLLAHLSPLASGAQNSKVPMWSHHFLSRTL</sequence>
<evidence type="ECO:0000256" key="9">
    <source>
        <dbReference type="ARBA" id="ARBA00038203"/>
    </source>
</evidence>
<evidence type="ECO:0000259" key="12">
    <source>
        <dbReference type="PROSITE" id="PS50835"/>
    </source>
</evidence>
<evidence type="ECO:0000256" key="6">
    <source>
        <dbReference type="ARBA" id="ARBA00023157"/>
    </source>
</evidence>
<keyword evidence="7" id="KW-0325">Glycoprotein</keyword>
<evidence type="ECO:0000256" key="5">
    <source>
        <dbReference type="ARBA" id="ARBA00023136"/>
    </source>
</evidence>
<accession>A0A8C3PRW2</accession>
<dbReference type="PANTHER" id="PTHR46608">
    <property type="entry name" value="T-CELL IMMUNOGLOBULIN AND MUCIN DOMAIN-CONTAINING PROTEIN 4"/>
    <property type="match status" value="1"/>
</dbReference>
<dbReference type="InterPro" id="IPR013106">
    <property type="entry name" value="Ig_V-set"/>
</dbReference>
<keyword evidence="4 10" id="KW-1133">Transmembrane helix</keyword>
<comment type="similarity">
    <text evidence="9">Belongs to the immunoglobulin superfamily. TIM family.</text>
</comment>
<evidence type="ECO:0000256" key="3">
    <source>
        <dbReference type="ARBA" id="ARBA00022729"/>
    </source>
</evidence>
<dbReference type="Proteomes" id="UP000694419">
    <property type="component" value="Unplaced"/>
</dbReference>